<feature type="signal peptide" evidence="1">
    <location>
        <begin position="1"/>
        <end position="23"/>
    </location>
</feature>
<organism evidence="2 3">
    <name type="scientific">Sphingomonas canadensis</name>
    <dbReference type="NCBI Taxonomy" id="1219257"/>
    <lineage>
        <taxon>Bacteria</taxon>
        <taxon>Pseudomonadati</taxon>
        <taxon>Pseudomonadota</taxon>
        <taxon>Alphaproteobacteria</taxon>
        <taxon>Sphingomonadales</taxon>
        <taxon>Sphingomonadaceae</taxon>
        <taxon>Sphingomonas</taxon>
    </lineage>
</organism>
<dbReference type="SUPFAM" id="SSF48452">
    <property type="entry name" value="TPR-like"/>
    <property type="match status" value="1"/>
</dbReference>
<name>A0ABW3H6V5_9SPHN</name>
<dbReference type="EMBL" id="JBHTJG010000005">
    <property type="protein sequence ID" value="MFD0946994.1"/>
    <property type="molecule type" value="Genomic_DNA"/>
</dbReference>
<dbReference type="Proteomes" id="UP001596977">
    <property type="component" value="Unassembled WGS sequence"/>
</dbReference>
<dbReference type="Gene3D" id="1.25.40.10">
    <property type="entry name" value="Tetratricopeptide repeat domain"/>
    <property type="match status" value="1"/>
</dbReference>
<feature type="chain" id="PRO_5047541095" description="Tetratricopeptide repeat protein" evidence="1">
    <location>
        <begin position="24"/>
        <end position="426"/>
    </location>
</feature>
<gene>
    <name evidence="2" type="ORF">ACFQ1E_11655</name>
</gene>
<keyword evidence="1" id="KW-0732">Signal</keyword>
<evidence type="ECO:0000313" key="3">
    <source>
        <dbReference type="Proteomes" id="UP001596977"/>
    </source>
</evidence>
<dbReference type="InterPro" id="IPR011990">
    <property type="entry name" value="TPR-like_helical_dom_sf"/>
</dbReference>
<proteinExistence type="predicted"/>
<accession>A0ABW3H6V5</accession>
<sequence>MKKLMMVALASAISIGVVMPASAQKEDKKAKEKAPKETPLQVGDKFRKVAGDADKAITDKKYDVAAAKIGEAEALIKNDDEKYYWADMLLRLSLGNNDNVAQMRAIDVLVASPRTPPERARVLSAHRAMGAANDAYNAKKYAEAIPLLLKARELGRTDIDISVMLANSYSNTGKNSEAVVELEKAIADSKAAGQKAPESWYKFAITRVNAAGDPSATAGWLLRYLTDYPTVANWRWGTVVYRDAVKRNGSFDNLSRLGLFRLMRTTGALADQQDYFDYVKAALELGLPFEAQAVIKEGETSGKIPSDASAFVQLKATAASGVRAESPIEELVKGAQAAKNGKEAASAGDVLIGLGNYARAVELYDLALSKGGVATETVTFNRAVALMLAGRKADARPGFAAVSTKPLADVARYWLTYIDLPAALAQ</sequence>
<comment type="caution">
    <text evidence="2">The sequence shown here is derived from an EMBL/GenBank/DDBJ whole genome shotgun (WGS) entry which is preliminary data.</text>
</comment>
<keyword evidence="3" id="KW-1185">Reference proteome</keyword>
<evidence type="ECO:0000313" key="2">
    <source>
        <dbReference type="EMBL" id="MFD0946994.1"/>
    </source>
</evidence>
<reference evidence="3" key="1">
    <citation type="journal article" date="2019" name="Int. J. Syst. Evol. Microbiol.">
        <title>The Global Catalogue of Microorganisms (GCM) 10K type strain sequencing project: providing services to taxonomists for standard genome sequencing and annotation.</title>
        <authorList>
            <consortium name="The Broad Institute Genomics Platform"/>
            <consortium name="The Broad Institute Genome Sequencing Center for Infectious Disease"/>
            <person name="Wu L."/>
            <person name="Ma J."/>
        </authorList>
    </citation>
    <scope>NUCLEOTIDE SEQUENCE [LARGE SCALE GENOMIC DNA]</scope>
    <source>
        <strain evidence="3">CCUG 62982</strain>
    </source>
</reference>
<protein>
    <recommendedName>
        <fullName evidence="4">Tetratricopeptide repeat protein</fullName>
    </recommendedName>
</protein>
<evidence type="ECO:0008006" key="4">
    <source>
        <dbReference type="Google" id="ProtNLM"/>
    </source>
</evidence>
<dbReference type="RefSeq" id="WP_264944692.1">
    <property type="nucleotide sequence ID" value="NZ_JAPDRA010000005.1"/>
</dbReference>
<evidence type="ECO:0000256" key="1">
    <source>
        <dbReference type="SAM" id="SignalP"/>
    </source>
</evidence>